<dbReference type="InterPro" id="IPR030184">
    <property type="entry name" value="WAT1-related"/>
</dbReference>
<proteinExistence type="inferred from homology"/>
<dbReference type="Proteomes" id="UP001163823">
    <property type="component" value="Chromosome 10"/>
</dbReference>
<accession>A0AAD7LC57</accession>
<dbReference type="Pfam" id="PF00892">
    <property type="entry name" value="EamA"/>
    <property type="match status" value="1"/>
</dbReference>
<evidence type="ECO:0000256" key="6">
    <source>
        <dbReference type="RuleBase" id="RU363077"/>
    </source>
</evidence>
<feature type="transmembrane region" description="Helical" evidence="6">
    <location>
        <begin position="193"/>
        <end position="211"/>
    </location>
</feature>
<feature type="transmembrane region" description="Helical" evidence="6">
    <location>
        <begin position="248"/>
        <end position="267"/>
    </location>
</feature>
<keyword evidence="9" id="KW-1185">Reference proteome</keyword>
<evidence type="ECO:0000256" key="5">
    <source>
        <dbReference type="ARBA" id="ARBA00023136"/>
    </source>
</evidence>
<evidence type="ECO:0000256" key="1">
    <source>
        <dbReference type="ARBA" id="ARBA00004141"/>
    </source>
</evidence>
<feature type="domain" description="EamA" evidence="7">
    <location>
        <begin position="130"/>
        <end position="267"/>
    </location>
</feature>
<evidence type="ECO:0000259" key="7">
    <source>
        <dbReference type="Pfam" id="PF00892"/>
    </source>
</evidence>
<dbReference type="SUPFAM" id="SSF103481">
    <property type="entry name" value="Multidrug resistance efflux transporter EmrE"/>
    <property type="match status" value="1"/>
</dbReference>
<keyword evidence="4 6" id="KW-1133">Transmembrane helix</keyword>
<feature type="transmembrane region" description="Helical" evidence="6">
    <location>
        <begin position="159"/>
        <end position="181"/>
    </location>
</feature>
<evidence type="ECO:0000256" key="3">
    <source>
        <dbReference type="ARBA" id="ARBA00022692"/>
    </source>
</evidence>
<dbReference type="InterPro" id="IPR000620">
    <property type="entry name" value="EamA_dom"/>
</dbReference>
<gene>
    <name evidence="8" type="ORF">O6P43_026143</name>
</gene>
<feature type="transmembrane region" description="Helical" evidence="6">
    <location>
        <begin position="127"/>
        <end position="147"/>
    </location>
</feature>
<evidence type="ECO:0000256" key="4">
    <source>
        <dbReference type="ARBA" id="ARBA00022989"/>
    </source>
</evidence>
<comment type="similarity">
    <text evidence="2 6">Belongs to the drug/metabolite transporter (DMT) superfamily. Plant drug/metabolite exporter (P-DME) (TC 2.A.7.4) family.</text>
</comment>
<evidence type="ECO:0000313" key="8">
    <source>
        <dbReference type="EMBL" id="KAJ7954580.1"/>
    </source>
</evidence>
<sequence>MRGKTNPKLASYVSFSSVLFLVLHSHSYCSFLGFNIHLLPSPCAFINMVPVYTFILALPFGLENVYLKSKSGRAKVLGTSVCIGGALLLILYKGKPLINPQSQASIHSTNQASTRMRRSSANKSEKWVLGSVLLTAGSILWSSWFLIQAKISKRYPCQYSSTSILSFFGAIQSAILSLIITRNNAVWVLKGKFEILSIIYSGAVGSGLCYVGMSWCVKQKGPVFTAAFIPLIELFVAVFDFSILQEDIYLGSVLGSILVILGMYLLLWGKSKETEECAPKDSQTAQVGNQPVSQEVPITVTSRCP</sequence>
<evidence type="ECO:0000256" key="2">
    <source>
        <dbReference type="ARBA" id="ARBA00007635"/>
    </source>
</evidence>
<organism evidence="8 9">
    <name type="scientific">Quillaja saponaria</name>
    <name type="common">Soap bark tree</name>
    <dbReference type="NCBI Taxonomy" id="32244"/>
    <lineage>
        <taxon>Eukaryota</taxon>
        <taxon>Viridiplantae</taxon>
        <taxon>Streptophyta</taxon>
        <taxon>Embryophyta</taxon>
        <taxon>Tracheophyta</taxon>
        <taxon>Spermatophyta</taxon>
        <taxon>Magnoliopsida</taxon>
        <taxon>eudicotyledons</taxon>
        <taxon>Gunneridae</taxon>
        <taxon>Pentapetalae</taxon>
        <taxon>rosids</taxon>
        <taxon>fabids</taxon>
        <taxon>Fabales</taxon>
        <taxon>Quillajaceae</taxon>
        <taxon>Quillaja</taxon>
    </lineage>
</organism>
<dbReference type="AlphaFoldDB" id="A0AAD7LC57"/>
<feature type="transmembrane region" description="Helical" evidence="6">
    <location>
        <begin position="74"/>
        <end position="92"/>
    </location>
</feature>
<comment type="subcellular location">
    <subcellularLocation>
        <location evidence="1 6">Membrane</location>
        <topology evidence="1 6">Multi-pass membrane protein</topology>
    </subcellularLocation>
</comment>
<keyword evidence="5 6" id="KW-0472">Membrane</keyword>
<feature type="transmembrane region" description="Helical" evidence="6">
    <location>
        <begin position="44"/>
        <end position="62"/>
    </location>
</feature>
<dbReference type="GO" id="GO:0016020">
    <property type="term" value="C:membrane"/>
    <property type="evidence" value="ECO:0007669"/>
    <property type="project" value="UniProtKB-SubCell"/>
</dbReference>
<name>A0AAD7LC57_QUISA</name>
<feature type="transmembrane region" description="Helical" evidence="6">
    <location>
        <begin position="223"/>
        <end position="242"/>
    </location>
</feature>
<dbReference type="KEGG" id="qsa:O6P43_026143"/>
<protein>
    <recommendedName>
        <fullName evidence="6">WAT1-related protein</fullName>
    </recommendedName>
</protein>
<dbReference type="EMBL" id="JARAOO010000010">
    <property type="protein sequence ID" value="KAJ7954580.1"/>
    <property type="molecule type" value="Genomic_DNA"/>
</dbReference>
<dbReference type="InterPro" id="IPR037185">
    <property type="entry name" value="EmrE-like"/>
</dbReference>
<evidence type="ECO:0000313" key="9">
    <source>
        <dbReference type="Proteomes" id="UP001163823"/>
    </source>
</evidence>
<keyword evidence="3 6" id="KW-0812">Transmembrane</keyword>
<reference evidence="8" key="1">
    <citation type="journal article" date="2023" name="Science">
        <title>Elucidation of the pathway for biosynthesis of saponin adjuvants from the soapbark tree.</title>
        <authorList>
            <person name="Reed J."/>
            <person name="Orme A."/>
            <person name="El-Demerdash A."/>
            <person name="Owen C."/>
            <person name="Martin L.B.B."/>
            <person name="Misra R.C."/>
            <person name="Kikuchi S."/>
            <person name="Rejzek M."/>
            <person name="Martin A.C."/>
            <person name="Harkess A."/>
            <person name="Leebens-Mack J."/>
            <person name="Louveau T."/>
            <person name="Stephenson M.J."/>
            <person name="Osbourn A."/>
        </authorList>
    </citation>
    <scope>NUCLEOTIDE SEQUENCE</scope>
    <source>
        <strain evidence="8">S10</strain>
    </source>
</reference>
<comment type="caution">
    <text evidence="8">The sequence shown here is derived from an EMBL/GenBank/DDBJ whole genome shotgun (WGS) entry which is preliminary data.</text>
</comment>
<dbReference type="GO" id="GO:0022857">
    <property type="term" value="F:transmembrane transporter activity"/>
    <property type="evidence" value="ECO:0007669"/>
    <property type="project" value="InterPro"/>
</dbReference>
<feature type="transmembrane region" description="Helical" evidence="6">
    <location>
        <begin position="12"/>
        <end position="38"/>
    </location>
</feature>
<dbReference type="PANTHER" id="PTHR31218">
    <property type="entry name" value="WAT1-RELATED PROTEIN"/>
    <property type="match status" value="1"/>
</dbReference>